<keyword evidence="2" id="KW-1185">Reference proteome</keyword>
<proteinExistence type="predicted"/>
<organism evidence="1 2">
    <name type="scientific">Pleurodeles waltl</name>
    <name type="common">Iberian ribbed newt</name>
    <dbReference type="NCBI Taxonomy" id="8319"/>
    <lineage>
        <taxon>Eukaryota</taxon>
        <taxon>Metazoa</taxon>
        <taxon>Chordata</taxon>
        <taxon>Craniata</taxon>
        <taxon>Vertebrata</taxon>
        <taxon>Euteleostomi</taxon>
        <taxon>Amphibia</taxon>
        <taxon>Batrachia</taxon>
        <taxon>Caudata</taxon>
        <taxon>Salamandroidea</taxon>
        <taxon>Salamandridae</taxon>
        <taxon>Pleurodelinae</taxon>
        <taxon>Pleurodeles</taxon>
    </lineage>
</organism>
<evidence type="ECO:0000313" key="2">
    <source>
        <dbReference type="Proteomes" id="UP001066276"/>
    </source>
</evidence>
<dbReference type="Proteomes" id="UP001066276">
    <property type="component" value="Chromosome 8"/>
</dbReference>
<name>A0AAV7NRT9_PLEWA</name>
<dbReference type="EMBL" id="JANPWB010000012">
    <property type="protein sequence ID" value="KAJ1118752.1"/>
    <property type="molecule type" value="Genomic_DNA"/>
</dbReference>
<dbReference type="AlphaFoldDB" id="A0AAV7NRT9"/>
<gene>
    <name evidence="1" type="ORF">NDU88_006939</name>
</gene>
<sequence>MAAAILSPRVFFRFASSQFVSEPNRQFLGVRSRTSVVRWSPRIPLLLCGIWSQIDYYSPRGKERKAGASKRSCYRHGAKPRPPPQTHINLTTTAASLIMADKCSEGTISSAIFRRSLTFDPSDSQTKGTRWEKWIRRFERYLLATCKGHTDKQVKDLFLNLVGNNIEDLLVMFPPESITTDKGLIKCLTDSFDPQQNVDFETLHVQLGMPMAAHG</sequence>
<protein>
    <submittedName>
        <fullName evidence="1">Uncharacterized protein</fullName>
    </submittedName>
</protein>
<reference evidence="1" key="1">
    <citation type="journal article" date="2022" name="bioRxiv">
        <title>Sequencing and chromosome-scale assembly of the giantPleurodeles waltlgenome.</title>
        <authorList>
            <person name="Brown T."/>
            <person name="Elewa A."/>
            <person name="Iarovenko S."/>
            <person name="Subramanian E."/>
            <person name="Araus A.J."/>
            <person name="Petzold A."/>
            <person name="Susuki M."/>
            <person name="Suzuki K.-i.T."/>
            <person name="Hayashi T."/>
            <person name="Toyoda A."/>
            <person name="Oliveira C."/>
            <person name="Osipova E."/>
            <person name="Leigh N.D."/>
            <person name="Simon A."/>
            <person name="Yun M.H."/>
        </authorList>
    </citation>
    <scope>NUCLEOTIDE SEQUENCE</scope>
    <source>
        <strain evidence="1">20211129_DDA</strain>
        <tissue evidence="1">Liver</tissue>
    </source>
</reference>
<evidence type="ECO:0000313" key="1">
    <source>
        <dbReference type="EMBL" id="KAJ1118752.1"/>
    </source>
</evidence>
<accession>A0AAV7NRT9</accession>
<comment type="caution">
    <text evidence="1">The sequence shown here is derived from an EMBL/GenBank/DDBJ whole genome shotgun (WGS) entry which is preliminary data.</text>
</comment>